<comment type="caution">
    <text evidence="1">The sequence shown here is derived from an EMBL/GenBank/DDBJ whole genome shotgun (WGS) entry which is preliminary data.</text>
</comment>
<organism evidence="1 2">
    <name type="scientific">Lasius niger</name>
    <name type="common">Black garden ant</name>
    <dbReference type="NCBI Taxonomy" id="67767"/>
    <lineage>
        <taxon>Eukaryota</taxon>
        <taxon>Metazoa</taxon>
        <taxon>Ecdysozoa</taxon>
        <taxon>Arthropoda</taxon>
        <taxon>Hexapoda</taxon>
        <taxon>Insecta</taxon>
        <taxon>Pterygota</taxon>
        <taxon>Neoptera</taxon>
        <taxon>Endopterygota</taxon>
        <taxon>Hymenoptera</taxon>
        <taxon>Apocrita</taxon>
        <taxon>Aculeata</taxon>
        <taxon>Formicoidea</taxon>
        <taxon>Formicidae</taxon>
        <taxon>Formicinae</taxon>
        <taxon>Lasius</taxon>
        <taxon>Lasius</taxon>
    </lineage>
</organism>
<evidence type="ECO:0000313" key="1">
    <source>
        <dbReference type="EMBL" id="KMQ82232.1"/>
    </source>
</evidence>
<reference evidence="1 2" key="1">
    <citation type="submission" date="2015-04" db="EMBL/GenBank/DDBJ databases">
        <title>Lasius niger genome sequencing.</title>
        <authorList>
            <person name="Konorov E.A."/>
            <person name="Nikitin M.A."/>
            <person name="Kirill M.V."/>
            <person name="Chang P."/>
        </authorList>
    </citation>
    <scope>NUCLEOTIDE SEQUENCE [LARGE SCALE GENOMIC DNA]</scope>
    <source>
        <tissue evidence="1">Whole</tissue>
    </source>
</reference>
<dbReference type="Proteomes" id="UP000036403">
    <property type="component" value="Unassembled WGS sequence"/>
</dbReference>
<accession>A0A0J7JVT1</accession>
<protein>
    <submittedName>
        <fullName evidence="1">Uncharacterized protein</fullName>
    </submittedName>
</protein>
<dbReference type="AlphaFoldDB" id="A0A0J7JVT1"/>
<evidence type="ECO:0000313" key="2">
    <source>
        <dbReference type="Proteomes" id="UP000036403"/>
    </source>
</evidence>
<sequence length="75" mass="8079">MNDHPLGVTPCLHRPYKRNPEVSWGTPYMLAVRDLARPVSGVRTVTCLSQPITACPHTGASLPGSRGVPTSGQWV</sequence>
<keyword evidence="2" id="KW-1185">Reference proteome</keyword>
<name>A0A0J7JVT1_LASNI</name>
<dbReference type="PaxDb" id="67767-A0A0J7JVT1"/>
<dbReference type="EMBL" id="LBMM01027123">
    <property type="protein sequence ID" value="KMQ82232.1"/>
    <property type="molecule type" value="Genomic_DNA"/>
</dbReference>
<gene>
    <name evidence="1" type="ORF">RF55_23716</name>
</gene>
<proteinExistence type="predicted"/>